<feature type="region of interest" description="Disordered" evidence="1">
    <location>
        <begin position="1"/>
        <end position="90"/>
    </location>
</feature>
<dbReference type="Gene3D" id="3.40.50.720">
    <property type="entry name" value="NAD(P)-binding Rossmann-like Domain"/>
    <property type="match status" value="1"/>
</dbReference>
<dbReference type="SUPFAM" id="SSF51735">
    <property type="entry name" value="NAD(P)-binding Rossmann-fold domains"/>
    <property type="match status" value="1"/>
</dbReference>
<dbReference type="InterPro" id="IPR008927">
    <property type="entry name" value="6-PGluconate_DH-like_C_sf"/>
</dbReference>
<evidence type="ECO:0000259" key="2">
    <source>
        <dbReference type="Pfam" id="PF10728"/>
    </source>
</evidence>
<dbReference type="SUPFAM" id="SSF48179">
    <property type="entry name" value="6-phosphogluconate dehydrogenase C-terminal domain-like"/>
    <property type="match status" value="1"/>
</dbReference>
<dbReference type="Proteomes" id="UP000005710">
    <property type="component" value="Unassembled WGS sequence"/>
</dbReference>
<protein>
    <recommendedName>
        <fullName evidence="2">DUF2520 domain-containing protein</fullName>
    </recommendedName>
</protein>
<sequence length="431" mass="42624">MEREGQHPREGHGMGSGARFSGTRHGEPGVEYPPDGPAGPRGQGGPEPGGEHGVPRPEPPLAPSGTPGPSGAAGVGVPVEEPGGPPAPAILLAGPGRAGSSLALAWHRAGGPVAWVTGRRDEPARRLAAQVGARTIGWQRLLAEGLPGPWPPVVVLAVADRAVAEAAARLAGRLEAVPEACRPRYALHLSGALGLEPLAPLARLGLATEVFHPLLPLPGGPAAGRDHLAGGYATVVYDPGQNRAPVGPVLARGLGATPVLWPGATARQLALYHAAATLAANGVTALLWAARELLRLSGYPGMAMAARVAAGRDPGPGAGPGSTTAAGSSWGPLEALARAALEAAAERGPLAALTGPIVRGDAATVQRHLEALAGGAGTGGGLGAFDPGPAGRYRLAATLVLAAASARPGDPPAGLEDIARLLGAGGEGAGR</sequence>
<organism evidence="3 4">
    <name type="scientific">Thermaerobacter subterraneus DSM 13965</name>
    <dbReference type="NCBI Taxonomy" id="867903"/>
    <lineage>
        <taxon>Bacteria</taxon>
        <taxon>Bacillati</taxon>
        <taxon>Bacillota</taxon>
        <taxon>Clostridia</taxon>
        <taxon>Eubacteriales</taxon>
        <taxon>Clostridiales Family XVII. Incertae Sedis</taxon>
        <taxon>Thermaerobacter</taxon>
    </lineage>
</organism>
<name>K6Q053_9FIRM</name>
<dbReference type="PANTHER" id="PTHR40459:SF1">
    <property type="entry name" value="CONSERVED HYPOTHETICAL ALANINE AND LEUCINE RICH PROTEIN"/>
    <property type="match status" value="1"/>
</dbReference>
<comment type="caution">
    <text evidence="3">The sequence shown here is derived from an EMBL/GenBank/DDBJ whole genome shotgun (WGS) entry which is preliminary data.</text>
</comment>
<dbReference type="HOGENOM" id="CLU_637655_0_0_9"/>
<feature type="compositionally biased region" description="Gly residues" evidence="1">
    <location>
        <begin position="39"/>
        <end position="48"/>
    </location>
</feature>
<accession>K6Q053</accession>
<keyword evidence="4" id="KW-1185">Reference proteome</keyword>
<dbReference type="Gene3D" id="1.10.1040.20">
    <property type="entry name" value="ProC-like, C-terminal domain"/>
    <property type="match status" value="1"/>
</dbReference>
<feature type="compositionally biased region" description="Basic and acidic residues" evidence="1">
    <location>
        <begin position="1"/>
        <end position="12"/>
    </location>
</feature>
<dbReference type="Pfam" id="PF10728">
    <property type="entry name" value="DUF2520"/>
    <property type="match status" value="1"/>
</dbReference>
<dbReference type="eggNOG" id="COG5495">
    <property type="taxonomic scope" value="Bacteria"/>
</dbReference>
<dbReference type="STRING" id="867903.ThesuDRAFT_02189"/>
<gene>
    <name evidence="3" type="ORF">ThesuDRAFT_02189</name>
</gene>
<dbReference type="InterPro" id="IPR018931">
    <property type="entry name" value="DUF2520"/>
</dbReference>
<reference evidence="3" key="2">
    <citation type="submission" date="2012-10" db="EMBL/GenBank/DDBJ databases">
        <title>Improved high-quality draft of Thermaerobacter subterraneus C21, DSM 13965.</title>
        <authorList>
            <consortium name="DOE Joint Genome Institute"/>
            <person name="Eisen J."/>
            <person name="Huntemann M."/>
            <person name="Wei C.-L."/>
            <person name="Han J."/>
            <person name="Detter J.C."/>
            <person name="Han C."/>
            <person name="Tapia R."/>
            <person name="Chen A."/>
            <person name="Kyrpides N."/>
            <person name="Mavromatis K."/>
            <person name="Markowitz V."/>
            <person name="Szeto E."/>
            <person name="Ivanova N."/>
            <person name="Mikhailova N."/>
            <person name="Ovchinnikova G."/>
            <person name="Pagani I."/>
            <person name="Pati A."/>
            <person name="Goodwin L."/>
            <person name="Nordberg H.P."/>
            <person name="Cantor M.N."/>
            <person name="Hua S.X."/>
            <person name="Woyke T."/>
            <person name="Eisen J."/>
            <person name="Klenk H.-P."/>
        </authorList>
    </citation>
    <scope>NUCLEOTIDE SEQUENCE [LARGE SCALE GENOMIC DNA]</scope>
    <source>
        <strain evidence="3">DSM 13965</strain>
    </source>
</reference>
<reference evidence="3" key="1">
    <citation type="submission" date="2010-10" db="EMBL/GenBank/DDBJ databases">
        <authorList>
            <consortium name="US DOE Joint Genome Institute (JGI-PGF)"/>
            <person name="Lucas S."/>
            <person name="Copeland A."/>
            <person name="Lapidus A."/>
            <person name="Bruce D."/>
            <person name="Goodwin L."/>
            <person name="Pitluck S."/>
            <person name="Kyrpides N."/>
            <person name="Mavromatis K."/>
            <person name="Detter J.C."/>
            <person name="Han C."/>
            <person name="Land M."/>
            <person name="Hauser L."/>
            <person name="Markowitz V."/>
            <person name="Cheng J.-F."/>
            <person name="Hugenholtz P."/>
            <person name="Woyke T."/>
            <person name="Wu D."/>
            <person name="Pukall R."/>
            <person name="Wahrenburg C."/>
            <person name="Brambilla E."/>
            <person name="Klenk H.-P."/>
            <person name="Eisen J.A."/>
        </authorList>
    </citation>
    <scope>NUCLEOTIDE SEQUENCE [LARGE SCALE GENOMIC DNA]</scope>
    <source>
        <strain evidence="3">DSM 13965</strain>
    </source>
</reference>
<dbReference type="AlphaFoldDB" id="K6Q053"/>
<feature type="compositionally biased region" description="Low complexity" evidence="1">
    <location>
        <begin position="63"/>
        <end position="82"/>
    </location>
</feature>
<dbReference type="InterPro" id="IPR036291">
    <property type="entry name" value="NAD(P)-bd_dom_sf"/>
</dbReference>
<evidence type="ECO:0000313" key="4">
    <source>
        <dbReference type="Proteomes" id="UP000005710"/>
    </source>
</evidence>
<evidence type="ECO:0000313" key="3">
    <source>
        <dbReference type="EMBL" id="EKP94453.1"/>
    </source>
</evidence>
<dbReference type="InterPro" id="IPR037108">
    <property type="entry name" value="TM1727-like_C_sf"/>
</dbReference>
<dbReference type="PANTHER" id="PTHR40459">
    <property type="entry name" value="CONSERVED HYPOTHETICAL ALANINE AND LEUCINE RICH PROTEIN"/>
    <property type="match status" value="1"/>
</dbReference>
<feature type="domain" description="DUF2520" evidence="2">
    <location>
        <begin position="250"/>
        <end position="372"/>
    </location>
</feature>
<dbReference type="EMBL" id="AENY02000003">
    <property type="protein sequence ID" value="EKP94453.1"/>
    <property type="molecule type" value="Genomic_DNA"/>
</dbReference>
<proteinExistence type="predicted"/>
<evidence type="ECO:0000256" key="1">
    <source>
        <dbReference type="SAM" id="MobiDB-lite"/>
    </source>
</evidence>